<dbReference type="STRING" id="29655.A0A0K9NUB5"/>
<organism evidence="10 11">
    <name type="scientific">Zostera marina</name>
    <name type="common">Eelgrass</name>
    <dbReference type="NCBI Taxonomy" id="29655"/>
    <lineage>
        <taxon>Eukaryota</taxon>
        <taxon>Viridiplantae</taxon>
        <taxon>Streptophyta</taxon>
        <taxon>Embryophyta</taxon>
        <taxon>Tracheophyta</taxon>
        <taxon>Spermatophyta</taxon>
        <taxon>Magnoliopsida</taxon>
        <taxon>Liliopsida</taxon>
        <taxon>Zosteraceae</taxon>
        <taxon>Zostera</taxon>
    </lineage>
</organism>
<dbReference type="CDD" id="cd20069">
    <property type="entry name" value="5TM_Oxa1-like"/>
    <property type="match status" value="1"/>
</dbReference>
<dbReference type="GO" id="GO:0032977">
    <property type="term" value="F:membrane insertase activity"/>
    <property type="evidence" value="ECO:0000318"/>
    <property type="project" value="GO_Central"/>
</dbReference>
<evidence type="ECO:0000256" key="6">
    <source>
        <dbReference type="RuleBase" id="RU003945"/>
    </source>
</evidence>
<feature type="compositionally biased region" description="Polar residues" evidence="7">
    <location>
        <begin position="385"/>
        <end position="409"/>
    </location>
</feature>
<keyword evidence="5 8" id="KW-0472">Membrane</keyword>
<dbReference type="NCBIfam" id="TIGR03592">
    <property type="entry name" value="yidC_oxa1_cterm"/>
    <property type="match status" value="1"/>
</dbReference>
<comment type="caution">
    <text evidence="10">The sequence shown here is derived from an EMBL/GenBank/DDBJ whole genome shotgun (WGS) entry which is preliminary data.</text>
</comment>
<evidence type="ECO:0000256" key="5">
    <source>
        <dbReference type="ARBA" id="ARBA00023136"/>
    </source>
</evidence>
<evidence type="ECO:0000313" key="10">
    <source>
        <dbReference type="EMBL" id="KMZ59627.1"/>
    </source>
</evidence>
<evidence type="ECO:0000313" key="11">
    <source>
        <dbReference type="Proteomes" id="UP000036987"/>
    </source>
</evidence>
<reference evidence="11" key="1">
    <citation type="journal article" date="2016" name="Nature">
        <title>The genome of the seagrass Zostera marina reveals angiosperm adaptation to the sea.</title>
        <authorList>
            <person name="Olsen J.L."/>
            <person name="Rouze P."/>
            <person name="Verhelst B."/>
            <person name="Lin Y.-C."/>
            <person name="Bayer T."/>
            <person name="Collen J."/>
            <person name="Dattolo E."/>
            <person name="De Paoli E."/>
            <person name="Dittami S."/>
            <person name="Maumus F."/>
            <person name="Michel G."/>
            <person name="Kersting A."/>
            <person name="Lauritano C."/>
            <person name="Lohaus R."/>
            <person name="Toepel M."/>
            <person name="Tonon T."/>
            <person name="Vanneste K."/>
            <person name="Amirebrahimi M."/>
            <person name="Brakel J."/>
            <person name="Bostroem C."/>
            <person name="Chovatia M."/>
            <person name="Grimwood J."/>
            <person name="Jenkins J.W."/>
            <person name="Jueterbock A."/>
            <person name="Mraz A."/>
            <person name="Stam W.T."/>
            <person name="Tice H."/>
            <person name="Bornberg-Bauer E."/>
            <person name="Green P.J."/>
            <person name="Pearson G.A."/>
            <person name="Procaccini G."/>
            <person name="Duarte C.M."/>
            <person name="Schmutz J."/>
            <person name="Reusch T.B.H."/>
            <person name="Van de Peer Y."/>
        </authorList>
    </citation>
    <scope>NUCLEOTIDE SEQUENCE [LARGE SCALE GENOMIC DNA]</scope>
    <source>
        <strain evidence="11">cv. Finnish</strain>
    </source>
</reference>
<dbReference type="Proteomes" id="UP000036987">
    <property type="component" value="Unassembled WGS sequence"/>
</dbReference>
<feature type="region of interest" description="Disordered" evidence="7">
    <location>
        <begin position="378"/>
        <end position="420"/>
    </location>
</feature>
<evidence type="ECO:0000256" key="7">
    <source>
        <dbReference type="SAM" id="MobiDB-lite"/>
    </source>
</evidence>
<dbReference type="OrthoDB" id="2148490at2759"/>
<comment type="similarity">
    <text evidence="6">Belongs to the OXA1/ALB3/YidC family.</text>
</comment>
<dbReference type="PANTHER" id="PTHR12428:SF34">
    <property type="entry name" value="MITOCHONDRIAL INNER MEMBRANE PROTEIN OXA1-LIKE"/>
    <property type="match status" value="1"/>
</dbReference>
<evidence type="ECO:0000256" key="4">
    <source>
        <dbReference type="ARBA" id="ARBA00022989"/>
    </source>
</evidence>
<feature type="transmembrane region" description="Helical" evidence="8">
    <location>
        <begin position="236"/>
        <end position="256"/>
    </location>
</feature>
<comment type="subcellular location">
    <subcellularLocation>
        <location evidence="1 6">Membrane</location>
        <topology evidence="1 6">Multi-pass membrane protein</topology>
    </subcellularLocation>
</comment>
<evidence type="ECO:0000259" key="9">
    <source>
        <dbReference type="Pfam" id="PF02096"/>
    </source>
</evidence>
<gene>
    <name evidence="10" type="ORF">ZOSMA_66G00470</name>
</gene>
<sequence length="420" mass="46991">MSFVRKSITSNFTYLSRRFSPSFSHILLSHEYRDSEFSHTTHHSPSSPSPPSIVSSRSFIPERRTFAFSLPLGLDFCFRRYSSTGSRSDVLDDFEYMKDIDAVFINEGGEVSDVVQEVVAPDIAAIGEVATAAADSSIPVAALQHVIDAVHQYSGLNWWAAIVVTTILIRSATLPLMINQLKVTTKLSLLRPELEKLKEKMDNSIDPEVMLNNQKKIKELFIKHGVTPFSPLKGMLIQGPVFISFYLAITNMVLKVPSFKEGGAFWFIDLTTPDPLYRLPILTALSFLITVELNMQEGMEGNPMAVTMKKFFRVLAFFTVPLTANFPNGIFCYWISSNIFSLMYGAVLKSPQVRRILNLPQASPQVPSASQTSFPFWHGGKQVAPPQQIQDLDPGTSESNISQRIQDLQKSVKAKNKEKE</sequence>
<accession>A0A0K9NUB5</accession>
<evidence type="ECO:0000256" key="1">
    <source>
        <dbReference type="ARBA" id="ARBA00004141"/>
    </source>
</evidence>
<dbReference type="GO" id="GO:0005743">
    <property type="term" value="C:mitochondrial inner membrane"/>
    <property type="evidence" value="ECO:0000318"/>
    <property type="project" value="GO_Central"/>
</dbReference>
<feature type="domain" description="Membrane insertase YidC/Oxa/ALB C-terminal" evidence="9">
    <location>
        <begin position="158"/>
        <end position="345"/>
    </location>
</feature>
<evidence type="ECO:0000256" key="3">
    <source>
        <dbReference type="ARBA" id="ARBA00022692"/>
    </source>
</evidence>
<feature type="transmembrane region" description="Helical" evidence="8">
    <location>
        <begin position="158"/>
        <end position="178"/>
    </location>
</feature>
<comment type="similarity">
    <text evidence="2">Belongs to the OXA1/ALB3/YidC (TC 2.A.9.2) family.</text>
</comment>
<dbReference type="EMBL" id="LFYR01001757">
    <property type="protein sequence ID" value="KMZ59627.1"/>
    <property type="molecule type" value="Genomic_DNA"/>
</dbReference>
<protein>
    <submittedName>
        <fullName evidence="10">Mitochondrial inner membrane protein OXA1</fullName>
    </submittedName>
</protein>
<dbReference type="PANTHER" id="PTHR12428">
    <property type="entry name" value="OXA1"/>
    <property type="match status" value="1"/>
</dbReference>
<dbReference type="InterPro" id="IPR028055">
    <property type="entry name" value="YidC/Oxa/ALB_C"/>
</dbReference>
<feature type="transmembrane region" description="Helical" evidence="8">
    <location>
        <begin position="314"/>
        <end position="336"/>
    </location>
</feature>
<keyword evidence="4 8" id="KW-1133">Transmembrane helix</keyword>
<dbReference type="AlphaFoldDB" id="A0A0K9NUB5"/>
<keyword evidence="11" id="KW-1185">Reference proteome</keyword>
<dbReference type="OMA" id="ITGLNWW"/>
<name>A0A0K9NUB5_ZOSMR</name>
<dbReference type="GO" id="GO:0032979">
    <property type="term" value="P:protein insertion into mitochondrial inner membrane from matrix"/>
    <property type="evidence" value="ECO:0000318"/>
    <property type="project" value="GO_Central"/>
</dbReference>
<dbReference type="Pfam" id="PF02096">
    <property type="entry name" value="60KD_IMP"/>
    <property type="match status" value="1"/>
</dbReference>
<proteinExistence type="inferred from homology"/>
<keyword evidence="3 6" id="KW-0812">Transmembrane</keyword>
<evidence type="ECO:0000256" key="8">
    <source>
        <dbReference type="SAM" id="Phobius"/>
    </source>
</evidence>
<evidence type="ECO:0000256" key="2">
    <source>
        <dbReference type="ARBA" id="ARBA00010583"/>
    </source>
</evidence>
<dbReference type="InterPro" id="IPR001708">
    <property type="entry name" value="YidC/ALB3/OXA1/COX18"/>
</dbReference>